<dbReference type="InterPro" id="IPR012910">
    <property type="entry name" value="Plug_dom"/>
</dbReference>
<dbReference type="STRING" id="211165.GCA_000317285_06537"/>
<evidence type="ECO:0000256" key="4">
    <source>
        <dbReference type="ARBA" id="ARBA00022452"/>
    </source>
</evidence>
<evidence type="ECO:0000256" key="11">
    <source>
        <dbReference type="ARBA" id="ARBA00023136"/>
    </source>
</evidence>
<keyword evidence="5" id="KW-0410">Iron transport</keyword>
<feature type="compositionally biased region" description="Polar residues" evidence="15">
    <location>
        <begin position="42"/>
        <end position="54"/>
    </location>
</feature>
<dbReference type="InterPro" id="IPR039426">
    <property type="entry name" value="TonB-dep_rcpt-like"/>
</dbReference>
<feature type="domain" description="AMIN" evidence="19">
    <location>
        <begin position="96"/>
        <end position="192"/>
    </location>
</feature>
<dbReference type="RefSeq" id="WP_016876769.1">
    <property type="nucleotide sequence ID" value="NZ_AJLN01000152.1"/>
</dbReference>
<evidence type="ECO:0000256" key="1">
    <source>
        <dbReference type="ARBA" id="ARBA00004571"/>
    </source>
</evidence>
<dbReference type="InterPro" id="IPR036942">
    <property type="entry name" value="Beta-barrel_TonB_sf"/>
</dbReference>
<dbReference type="InterPro" id="IPR000531">
    <property type="entry name" value="Beta-barrel_TonB"/>
</dbReference>
<evidence type="ECO:0000256" key="5">
    <source>
        <dbReference type="ARBA" id="ARBA00022496"/>
    </source>
</evidence>
<evidence type="ECO:0000256" key="12">
    <source>
        <dbReference type="ARBA" id="ARBA00023237"/>
    </source>
</evidence>
<dbReference type="InterPro" id="IPR010105">
    <property type="entry name" value="TonB_sidphr_rcpt"/>
</dbReference>
<feature type="transmembrane region" description="Helical" evidence="16">
    <location>
        <begin position="12"/>
        <end position="31"/>
    </location>
</feature>
<sequence>MKGWQLYIDIRLWLVISLSGFLSIVAIQPGWAEKSEGEENKSTYVTSPTLQQEPGSKVPQLSELEIPITSAQQLLVQSPTPQTTPTPTIIQITGVKANLTDKGVEVILETSLGEQLQVTNRSSGNNFIADVPGAQLQLPSGEVFIFRSSKPIAGIIEIVVNNIDTRTVRVTVVGEKALPTVELFDDNVGLVFEVTSAEVATQPPQTPPAEEQPTSEVPTQEEPAAQPDEPIELVVTGEQDGYNVANASTATRTDTPIRDIPQSIQVVPRQVLEDRNVRTVTEALETVSGVASGARIYGGAPITFKIIRGFDQAGSGTVNFRNGLPDGDFYTLTPIGTIERVEVLKGPASVLFGAGEPGGIVNTVTKQPLSEPYYRLGFEAGNYGFYQPSIDLSGPLNTDKTVLYRLIASYQGSSDFQGFSDTRLITIAPSITFKLGDRTNLDLYYEYTHFFADPAAGLSTAVFLSDGSLTPRNFATYYPSLQSVDATSQKFGYILNHKFSDRWQIRNNVAVSLTSFAEDGATGFTLTDDRFLEGFDVSRAQFQRNNYFGQIDLLGKFNTGSISHQILAGFDFNRFSNVGDRINADTTLPPLDIRNPNYNLSTPTFSTRSTFSDFDFVRRSYGIYLQDQIAFSDNLKLLIGGRYDWVSTDFEADVNIGGDVVVFPTQNDGAFSPRVGLVYQPSKEVSLYASYTRSFYPISGFDNVNPDVKFDPTRGTQYEIGVKTDFLDGRLSATLAAYQLTKTNVLTTVVTSDPINPVRSIQTGEQRSRGIELDITGEILPGWKVTVAYAYTNAEITEDEAFPVGNRLANVPENQASLWTTYEIQKGDLKGLGFGLGLFYVGARQGDLDNSFELDDYFRTDAALYYRRDGFNAAINVRNVFDIDAAAFAFSRTYVQRTEPFTIIGSISWEF</sequence>
<accession>A0A3S0ZMR1</accession>
<keyword evidence="6 13" id="KW-0812">Transmembrane</keyword>
<dbReference type="NCBIfam" id="TIGR01783">
    <property type="entry name" value="TonB-siderophor"/>
    <property type="match status" value="1"/>
</dbReference>
<dbReference type="InterPro" id="IPR021731">
    <property type="entry name" value="AMIN_dom"/>
</dbReference>
<evidence type="ECO:0000256" key="10">
    <source>
        <dbReference type="ARBA" id="ARBA00023077"/>
    </source>
</evidence>
<keyword evidence="8" id="KW-0408">Iron</keyword>
<evidence type="ECO:0000259" key="18">
    <source>
        <dbReference type="Pfam" id="PF07715"/>
    </source>
</evidence>
<proteinExistence type="inferred from homology"/>
<dbReference type="InterPro" id="IPR037066">
    <property type="entry name" value="Plug_dom_sf"/>
</dbReference>
<dbReference type="CDD" id="cd01347">
    <property type="entry name" value="ligand_gated_channel"/>
    <property type="match status" value="1"/>
</dbReference>
<comment type="similarity">
    <text evidence="2 13 14">Belongs to the TonB-dependent receptor family.</text>
</comment>
<feature type="region of interest" description="Disordered" evidence="15">
    <location>
        <begin position="36"/>
        <end position="55"/>
    </location>
</feature>
<evidence type="ECO:0000256" key="7">
    <source>
        <dbReference type="ARBA" id="ARBA00022729"/>
    </source>
</evidence>
<dbReference type="Gene3D" id="2.170.130.10">
    <property type="entry name" value="TonB-dependent receptor, plug domain"/>
    <property type="match status" value="1"/>
</dbReference>
<comment type="subcellular location">
    <subcellularLocation>
        <location evidence="1 13">Cell outer membrane</location>
        <topology evidence="1 13">Multi-pass membrane protein</topology>
    </subcellularLocation>
</comment>
<evidence type="ECO:0000256" key="2">
    <source>
        <dbReference type="ARBA" id="ARBA00009810"/>
    </source>
</evidence>
<keyword evidence="16" id="KW-1133">Transmembrane helix</keyword>
<keyword evidence="9" id="KW-0406">Ion transport</keyword>
<dbReference type="GO" id="GO:0015344">
    <property type="term" value="F:siderophore uptake transmembrane transporter activity"/>
    <property type="evidence" value="ECO:0007669"/>
    <property type="project" value="TreeGrafter"/>
</dbReference>
<keyword evidence="7" id="KW-0732">Signal</keyword>
<evidence type="ECO:0000313" key="20">
    <source>
        <dbReference type="EMBL" id="RUR75924.1"/>
    </source>
</evidence>
<keyword evidence="12 13" id="KW-0998">Cell outer membrane</keyword>
<keyword evidence="20" id="KW-0675">Receptor</keyword>
<evidence type="ECO:0000256" key="8">
    <source>
        <dbReference type="ARBA" id="ARBA00023004"/>
    </source>
</evidence>
<keyword evidence="11 13" id="KW-0472">Membrane</keyword>
<name>A0A3S0ZMR1_CHLFR</name>
<feature type="domain" description="TonB-dependent receptor plug" evidence="18">
    <location>
        <begin position="257"/>
        <end position="360"/>
    </location>
</feature>
<reference evidence="20 21" key="1">
    <citation type="journal article" date="2019" name="Genome Biol. Evol.">
        <title>Day and night: Metabolic profiles and evolutionary relationships of six axenic non-marine cyanobacteria.</title>
        <authorList>
            <person name="Will S.E."/>
            <person name="Henke P."/>
            <person name="Boedeker C."/>
            <person name="Huang S."/>
            <person name="Brinkmann H."/>
            <person name="Rohde M."/>
            <person name="Jarek M."/>
            <person name="Friedl T."/>
            <person name="Seufert S."/>
            <person name="Schumacher M."/>
            <person name="Overmann J."/>
            <person name="Neumann-Schaal M."/>
            <person name="Petersen J."/>
        </authorList>
    </citation>
    <scope>NUCLEOTIDE SEQUENCE [LARGE SCALE GENOMIC DNA]</scope>
    <source>
        <strain evidence="20 21">PCC 6912</strain>
    </source>
</reference>
<comment type="caution">
    <text evidence="20">The sequence shown here is derived from an EMBL/GenBank/DDBJ whole genome shotgun (WGS) entry which is preliminary data.</text>
</comment>
<protein>
    <submittedName>
        <fullName evidence="20">Ferrichrome-iron receptor</fullName>
    </submittedName>
</protein>
<evidence type="ECO:0000256" key="15">
    <source>
        <dbReference type="SAM" id="MobiDB-lite"/>
    </source>
</evidence>
<organism evidence="20 21">
    <name type="scientific">Chlorogloeopsis fritschii PCC 6912</name>
    <dbReference type="NCBI Taxonomy" id="211165"/>
    <lineage>
        <taxon>Bacteria</taxon>
        <taxon>Bacillati</taxon>
        <taxon>Cyanobacteriota</taxon>
        <taxon>Cyanophyceae</taxon>
        <taxon>Nostocales</taxon>
        <taxon>Chlorogloeopsidaceae</taxon>
        <taxon>Chlorogloeopsis</taxon>
    </lineage>
</organism>
<dbReference type="PANTHER" id="PTHR32552">
    <property type="entry name" value="FERRICHROME IRON RECEPTOR-RELATED"/>
    <property type="match status" value="1"/>
</dbReference>
<dbReference type="Pfam" id="PF00593">
    <property type="entry name" value="TonB_dep_Rec_b-barrel"/>
    <property type="match status" value="1"/>
</dbReference>
<evidence type="ECO:0000259" key="17">
    <source>
        <dbReference type="Pfam" id="PF00593"/>
    </source>
</evidence>
<evidence type="ECO:0000256" key="16">
    <source>
        <dbReference type="SAM" id="Phobius"/>
    </source>
</evidence>
<feature type="domain" description="TonB-dependent receptor-like beta-barrel" evidence="17">
    <location>
        <begin position="434"/>
        <end position="880"/>
    </location>
</feature>
<keyword evidence="10 14" id="KW-0798">TonB box</keyword>
<dbReference type="AlphaFoldDB" id="A0A3S0ZMR1"/>
<keyword evidence="3 13" id="KW-0813">Transport</keyword>
<dbReference type="GO" id="GO:0038023">
    <property type="term" value="F:signaling receptor activity"/>
    <property type="evidence" value="ECO:0007669"/>
    <property type="project" value="InterPro"/>
</dbReference>
<feature type="compositionally biased region" description="Low complexity" evidence="15">
    <location>
        <begin position="198"/>
        <end position="214"/>
    </location>
</feature>
<evidence type="ECO:0000259" key="19">
    <source>
        <dbReference type="Pfam" id="PF11741"/>
    </source>
</evidence>
<dbReference type="Proteomes" id="UP000268857">
    <property type="component" value="Unassembled WGS sequence"/>
</dbReference>
<dbReference type="FunFam" id="2.40.170.20:FF:000005">
    <property type="entry name" value="TonB-dependent siderophore receptor"/>
    <property type="match status" value="1"/>
</dbReference>
<dbReference type="Pfam" id="PF07715">
    <property type="entry name" value="Plug"/>
    <property type="match status" value="1"/>
</dbReference>
<evidence type="ECO:0000256" key="6">
    <source>
        <dbReference type="ARBA" id="ARBA00022692"/>
    </source>
</evidence>
<dbReference type="GO" id="GO:0009279">
    <property type="term" value="C:cell outer membrane"/>
    <property type="evidence" value="ECO:0007669"/>
    <property type="project" value="UniProtKB-SubCell"/>
</dbReference>
<dbReference type="Gene3D" id="2.40.170.20">
    <property type="entry name" value="TonB-dependent receptor, beta-barrel domain"/>
    <property type="match status" value="1"/>
</dbReference>
<evidence type="ECO:0000256" key="3">
    <source>
        <dbReference type="ARBA" id="ARBA00022448"/>
    </source>
</evidence>
<evidence type="ECO:0000256" key="14">
    <source>
        <dbReference type="RuleBase" id="RU003357"/>
    </source>
</evidence>
<dbReference type="OrthoDB" id="503423at2"/>
<evidence type="ECO:0000313" key="21">
    <source>
        <dbReference type="Proteomes" id="UP000268857"/>
    </source>
</evidence>
<keyword evidence="4 13" id="KW-1134">Transmembrane beta strand</keyword>
<evidence type="ECO:0000256" key="9">
    <source>
        <dbReference type="ARBA" id="ARBA00023065"/>
    </source>
</evidence>
<keyword evidence="21" id="KW-1185">Reference proteome</keyword>
<dbReference type="PROSITE" id="PS52016">
    <property type="entry name" value="TONB_DEPENDENT_REC_3"/>
    <property type="match status" value="1"/>
</dbReference>
<dbReference type="SUPFAM" id="SSF56935">
    <property type="entry name" value="Porins"/>
    <property type="match status" value="1"/>
</dbReference>
<dbReference type="Pfam" id="PF11741">
    <property type="entry name" value="AMIN"/>
    <property type="match status" value="1"/>
</dbReference>
<feature type="region of interest" description="Disordered" evidence="15">
    <location>
        <begin position="198"/>
        <end position="227"/>
    </location>
</feature>
<dbReference type="PANTHER" id="PTHR32552:SF68">
    <property type="entry name" value="FERRICHROME OUTER MEMBRANE TRANSPORTER_PHAGE RECEPTOR"/>
    <property type="match status" value="1"/>
</dbReference>
<evidence type="ECO:0000256" key="13">
    <source>
        <dbReference type="PROSITE-ProRule" id="PRU01360"/>
    </source>
</evidence>
<dbReference type="EMBL" id="RSCJ01000022">
    <property type="protein sequence ID" value="RUR75924.1"/>
    <property type="molecule type" value="Genomic_DNA"/>
</dbReference>
<gene>
    <name evidence="20" type="ORF">PCC6912_44960</name>
</gene>
<dbReference type="FunFam" id="2.170.130.10:FF:000001">
    <property type="entry name" value="Catecholate siderophore TonB-dependent receptor"/>
    <property type="match status" value="1"/>
</dbReference>
<dbReference type="GO" id="GO:0015891">
    <property type="term" value="P:siderophore transport"/>
    <property type="evidence" value="ECO:0007669"/>
    <property type="project" value="InterPro"/>
</dbReference>